<accession>A0A558BKD0</accession>
<dbReference type="InterPro" id="IPR025202">
    <property type="entry name" value="PLD-like_dom"/>
</dbReference>
<dbReference type="Pfam" id="PF13091">
    <property type="entry name" value="PLDc_2"/>
    <property type="match status" value="1"/>
</dbReference>
<keyword evidence="3" id="KW-1185">Reference proteome</keyword>
<dbReference type="OrthoDB" id="1227404at2"/>
<comment type="caution">
    <text evidence="2">The sequence shown here is derived from an EMBL/GenBank/DDBJ whole genome shotgun (WGS) entry which is preliminary data.</text>
</comment>
<reference evidence="2 3" key="1">
    <citation type="submission" date="2019-07" db="EMBL/GenBank/DDBJ databases">
        <title>Hymenobacter sp. straun FUR1 Genome sequencing and assembly.</title>
        <authorList>
            <person name="Chhetri G."/>
        </authorList>
    </citation>
    <scope>NUCLEOTIDE SEQUENCE [LARGE SCALE GENOMIC DNA]</scope>
    <source>
        <strain evidence="2 3">Fur1</strain>
    </source>
</reference>
<dbReference type="GO" id="GO:0003824">
    <property type="term" value="F:catalytic activity"/>
    <property type="evidence" value="ECO:0007669"/>
    <property type="project" value="InterPro"/>
</dbReference>
<dbReference type="InterPro" id="IPR001736">
    <property type="entry name" value="PLipase_D/transphosphatidylase"/>
</dbReference>
<dbReference type="Gene3D" id="3.30.870.10">
    <property type="entry name" value="Endonuclease Chain A"/>
    <property type="match status" value="1"/>
</dbReference>
<dbReference type="CDD" id="cd09117">
    <property type="entry name" value="PLDc_Bfil_DEXD_like"/>
    <property type="match status" value="1"/>
</dbReference>
<gene>
    <name evidence="2" type="ORF">FNT36_24180</name>
</gene>
<sequence>MPNSTRFFPNSWSDRSIHHQLGATICRAQGLYGAVAYWTIGPEVLHAQLVALLSQPESFCCVDLHLPTDVDKLHAFHRLGARQLFVQCHEVRQRGERHLHRHLLHTKLLLFDLPLGQAEVWVGSYNFTKQALLGANREASVVLTTTQGSDLYQQVRAYLEAIRADAHCHRFDPARLDDYKKLQGLPDDEPEPECLVLPVAWHSARMPTLARQTLLLLGQAPDERRALAQADAANTPVVLRAYDLSTGLTTHYGVVIQNQGAIDRNVPSSYDLSFGQRHLAVRPPETLPYVAPQLHPLPPAELREFGFWASLLVLDKLPTSLHLLPRERDDTAHWQRDWEATEEVRAHLEAAPEAFNQQLTLPFGERPPAPDIPRAVLPDLPAEQWLSWAMESSVRYRRKAKLGKLDVFGAAFWDEREPAPPTAFEELDNQFSPYNLRYLAAAYEQPLRQRYYEPASIAQQLALDGDRVPRLKKLLEKYRLRY</sequence>
<dbReference type="EMBL" id="VMRJ01000008">
    <property type="protein sequence ID" value="TVT36969.1"/>
    <property type="molecule type" value="Genomic_DNA"/>
</dbReference>
<dbReference type="RefSeq" id="WP_144853123.1">
    <property type="nucleotide sequence ID" value="NZ_VMRJ01000008.1"/>
</dbReference>
<evidence type="ECO:0000259" key="1">
    <source>
        <dbReference type="PROSITE" id="PS50035"/>
    </source>
</evidence>
<dbReference type="PROSITE" id="PS50035">
    <property type="entry name" value="PLD"/>
    <property type="match status" value="1"/>
</dbReference>
<dbReference type="GO" id="GO:0006793">
    <property type="term" value="P:phosphorus metabolic process"/>
    <property type="evidence" value="ECO:0007669"/>
    <property type="project" value="UniProtKB-ARBA"/>
</dbReference>
<organism evidence="2 3">
    <name type="scientific">Hymenobacter setariae</name>
    <dbReference type="NCBI Taxonomy" id="2594794"/>
    <lineage>
        <taxon>Bacteria</taxon>
        <taxon>Pseudomonadati</taxon>
        <taxon>Bacteroidota</taxon>
        <taxon>Cytophagia</taxon>
        <taxon>Cytophagales</taxon>
        <taxon>Hymenobacteraceae</taxon>
        <taxon>Hymenobacter</taxon>
    </lineage>
</organism>
<evidence type="ECO:0000313" key="3">
    <source>
        <dbReference type="Proteomes" id="UP000317624"/>
    </source>
</evidence>
<evidence type="ECO:0000313" key="2">
    <source>
        <dbReference type="EMBL" id="TVT36969.1"/>
    </source>
</evidence>
<protein>
    <recommendedName>
        <fullName evidence="1">PLD phosphodiesterase domain-containing protein</fullName>
    </recommendedName>
</protein>
<dbReference type="AlphaFoldDB" id="A0A558BKD0"/>
<name>A0A558BKD0_9BACT</name>
<feature type="domain" description="PLD phosphodiesterase" evidence="1">
    <location>
        <begin position="100"/>
        <end position="131"/>
    </location>
</feature>
<proteinExistence type="predicted"/>
<dbReference type="Proteomes" id="UP000317624">
    <property type="component" value="Unassembled WGS sequence"/>
</dbReference>